<keyword evidence="1" id="KW-0472">Membrane</keyword>
<comment type="caution">
    <text evidence="2">The sequence shown here is derived from an EMBL/GenBank/DDBJ whole genome shotgun (WGS) entry which is preliminary data.</text>
</comment>
<feature type="transmembrane region" description="Helical" evidence="1">
    <location>
        <begin position="12"/>
        <end position="29"/>
    </location>
</feature>
<dbReference type="Proteomes" id="UP000809829">
    <property type="component" value="Unassembled WGS sequence"/>
</dbReference>
<keyword evidence="1" id="KW-1133">Transmembrane helix</keyword>
<organism evidence="2 3">
    <name type="scientific">Priestia iocasae</name>
    <dbReference type="NCBI Taxonomy" id="2291674"/>
    <lineage>
        <taxon>Bacteria</taxon>
        <taxon>Bacillati</taxon>
        <taxon>Bacillota</taxon>
        <taxon>Bacilli</taxon>
        <taxon>Bacillales</taxon>
        <taxon>Bacillaceae</taxon>
        <taxon>Priestia</taxon>
    </lineage>
</organism>
<name>A0ABS2QUN5_9BACI</name>
<keyword evidence="3" id="KW-1185">Reference proteome</keyword>
<sequence>MNMLFKGLNLLKYLFLIGALVFAGFTIMNTDSRSYIQYLPYIQLMLSLFLLVEAVTTFKENKFNSAFFLVISLFCLGMYMEVS</sequence>
<dbReference type="RefSeq" id="WP_205186625.1">
    <property type="nucleotide sequence ID" value="NZ_JAFBFC010000003.1"/>
</dbReference>
<dbReference type="EMBL" id="JAFBFC010000003">
    <property type="protein sequence ID" value="MBM7703115.1"/>
    <property type="molecule type" value="Genomic_DNA"/>
</dbReference>
<reference evidence="2 3" key="1">
    <citation type="submission" date="2021-01" db="EMBL/GenBank/DDBJ databases">
        <title>Genomic Encyclopedia of Type Strains, Phase IV (KMG-IV): sequencing the most valuable type-strain genomes for metagenomic binning, comparative biology and taxonomic classification.</title>
        <authorList>
            <person name="Goeker M."/>
        </authorList>
    </citation>
    <scope>NUCLEOTIDE SEQUENCE [LARGE SCALE GENOMIC DNA]</scope>
    <source>
        <strain evidence="2 3">DSM 104297</strain>
    </source>
</reference>
<proteinExistence type="predicted"/>
<feature type="transmembrane region" description="Helical" evidence="1">
    <location>
        <begin position="35"/>
        <end position="56"/>
    </location>
</feature>
<evidence type="ECO:0000256" key="1">
    <source>
        <dbReference type="SAM" id="Phobius"/>
    </source>
</evidence>
<feature type="transmembrane region" description="Helical" evidence="1">
    <location>
        <begin position="63"/>
        <end position="80"/>
    </location>
</feature>
<evidence type="ECO:0008006" key="4">
    <source>
        <dbReference type="Google" id="ProtNLM"/>
    </source>
</evidence>
<accession>A0ABS2QUN5</accession>
<gene>
    <name evidence="2" type="ORF">JOC83_001962</name>
</gene>
<evidence type="ECO:0000313" key="3">
    <source>
        <dbReference type="Proteomes" id="UP000809829"/>
    </source>
</evidence>
<keyword evidence="1" id="KW-0812">Transmembrane</keyword>
<evidence type="ECO:0000313" key="2">
    <source>
        <dbReference type="EMBL" id="MBM7703115.1"/>
    </source>
</evidence>
<protein>
    <recommendedName>
        <fullName evidence="4">DUF3953 domain-containing protein</fullName>
    </recommendedName>
</protein>